<feature type="domain" description="Nudix hydrolase" evidence="2">
    <location>
        <begin position="107"/>
        <end position="232"/>
    </location>
</feature>
<dbReference type="PANTHER" id="PTHR43222:SF2">
    <property type="entry name" value="NUDIX HYDROLASE 23, CHLOROPLASTIC"/>
    <property type="match status" value="1"/>
</dbReference>
<accession>A0A1D1ZTR4</accession>
<gene>
    <name evidence="3" type="ORF">g.12044</name>
</gene>
<dbReference type="InterPro" id="IPR015797">
    <property type="entry name" value="NUDIX_hydrolase-like_dom_sf"/>
</dbReference>
<sequence>MNGLEGIGSAFIGHAAPIPPQPLLLRFILPRPSLLLHQLPTRRAGHGPGQRVIHYMGHQAGATQPPTPHKTIHFCSQCAGPVDLKFVSSEDRWRHICSACSHVHYLNPRNVVGCIVEHEDQVLLCRRGIQPQLGKWTVPAGYMELQESTAEGAARETLEEAGAAVEIVAPYVHFDIPGIGQAYLLFRARLAPPFTFAAQAPESLETRLFPLEDIPWDELAFSAVSLALRYYVEDRRSQSWRMHHGVIRKQAGAGPNDPGSFKLTDYMGLPLGAERIQTQA</sequence>
<proteinExistence type="predicted"/>
<dbReference type="AlphaFoldDB" id="A0A1D1ZTR4"/>
<dbReference type="Gene3D" id="2.20.70.10">
    <property type="match status" value="1"/>
</dbReference>
<dbReference type="PROSITE" id="PS00893">
    <property type="entry name" value="NUDIX_BOX"/>
    <property type="match status" value="1"/>
</dbReference>
<dbReference type="InterPro" id="IPR020084">
    <property type="entry name" value="NUDIX_hydrolase_CS"/>
</dbReference>
<protein>
    <recommendedName>
        <fullName evidence="2">Nudix hydrolase domain-containing protein</fullName>
    </recommendedName>
</protein>
<name>A0A1D1ZTR4_AUXPR</name>
<evidence type="ECO:0000313" key="3">
    <source>
        <dbReference type="EMBL" id="JAT70346.1"/>
    </source>
</evidence>
<dbReference type="GO" id="GO:0016787">
    <property type="term" value="F:hydrolase activity"/>
    <property type="evidence" value="ECO:0007669"/>
    <property type="project" value="UniProtKB-KW"/>
</dbReference>
<dbReference type="InterPro" id="IPR029401">
    <property type="entry name" value="Nudix_N"/>
</dbReference>
<dbReference type="SUPFAM" id="SSF55811">
    <property type="entry name" value="Nudix"/>
    <property type="match status" value="1"/>
</dbReference>
<dbReference type="Pfam" id="PF14803">
    <property type="entry name" value="Zn_ribbon_Nudix"/>
    <property type="match status" value="1"/>
</dbReference>
<keyword evidence="1" id="KW-0378">Hydrolase</keyword>
<evidence type="ECO:0000259" key="2">
    <source>
        <dbReference type="PROSITE" id="PS51462"/>
    </source>
</evidence>
<dbReference type="CDD" id="cd04511">
    <property type="entry name" value="NUDIX_Hydrolase"/>
    <property type="match status" value="1"/>
</dbReference>
<dbReference type="PANTHER" id="PTHR43222">
    <property type="entry name" value="NUDIX HYDROLASE 23"/>
    <property type="match status" value="1"/>
</dbReference>
<dbReference type="PROSITE" id="PS51462">
    <property type="entry name" value="NUDIX"/>
    <property type="match status" value="1"/>
</dbReference>
<organism evidence="3">
    <name type="scientific">Auxenochlorella protothecoides</name>
    <name type="common">Green microalga</name>
    <name type="synonym">Chlorella protothecoides</name>
    <dbReference type="NCBI Taxonomy" id="3075"/>
    <lineage>
        <taxon>Eukaryota</taxon>
        <taxon>Viridiplantae</taxon>
        <taxon>Chlorophyta</taxon>
        <taxon>core chlorophytes</taxon>
        <taxon>Trebouxiophyceae</taxon>
        <taxon>Chlorellales</taxon>
        <taxon>Chlorellaceae</taxon>
        <taxon>Auxenochlorella</taxon>
    </lineage>
</organism>
<evidence type="ECO:0000256" key="1">
    <source>
        <dbReference type="ARBA" id="ARBA00022801"/>
    </source>
</evidence>
<reference evidence="3" key="1">
    <citation type="submission" date="2015-08" db="EMBL/GenBank/DDBJ databases">
        <authorList>
            <person name="Babu N.S."/>
            <person name="Beckwith C.J."/>
            <person name="Beseler K.G."/>
            <person name="Brison A."/>
            <person name="Carone J.V."/>
            <person name="Caskin T.P."/>
            <person name="Diamond M."/>
            <person name="Durham M.E."/>
            <person name="Foxe J.M."/>
            <person name="Go M."/>
            <person name="Henderson B.A."/>
            <person name="Jones I.B."/>
            <person name="McGettigan J.A."/>
            <person name="Micheletti S.J."/>
            <person name="Nasrallah M.E."/>
            <person name="Ortiz D."/>
            <person name="Piller C.R."/>
            <person name="Privatt S.R."/>
            <person name="Schneider S.L."/>
            <person name="Sharp S."/>
            <person name="Smith T.C."/>
            <person name="Stanton J.D."/>
            <person name="Ullery H.E."/>
            <person name="Wilson R.J."/>
            <person name="Serrano M.G."/>
            <person name="Buck G."/>
            <person name="Lee V."/>
            <person name="Wang Y."/>
            <person name="Carvalho R."/>
            <person name="Voegtly L."/>
            <person name="Shi R."/>
            <person name="Duckworth R."/>
            <person name="Johnson A."/>
            <person name="Loviza R."/>
            <person name="Walstead R."/>
            <person name="Shah Z."/>
            <person name="Kiflezghi M."/>
            <person name="Wade K."/>
            <person name="Ball S.L."/>
            <person name="Bradley K.W."/>
            <person name="Asai D.J."/>
            <person name="Bowman C.A."/>
            <person name="Russell D.A."/>
            <person name="Pope W.H."/>
            <person name="Jacobs-Sera D."/>
            <person name="Hendrix R.W."/>
            <person name="Hatfull G.F."/>
        </authorList>
    </citation>
    <scope>NUCLEOTIDE SEQUENCE</scope>
</reference>
<dbReference type="Gene3D" id="3.90.79.10">
    <property type="entry name" value="Nucleoside Triphosphate Pyrophosphohydrolase"/>
    <property type="match status" value="1"/>
</dbReference>
<dbReference type="Pfam" id="PF00293">
    <property type="entry name" value="NUDIX"/>
    <property type="match status" value="1"/>
</dbReference>
<dbReference type="EMBL" id="GDKF01008276">
    <property type="protein sequence ID" value="JAT70346.1"/>
    <property type="molecule type" value="Transcribed_RNA"/>
</dbReference>
<dbReference type="InterPro" id="IPR000086">
    <property type="entry name" value="NUDIX_hydrolase_dom"/>
</dbReference>